<gene>
    <name evidence="1" type="ORF">DSM104329_02973</name>
</gene>
<dbReference type="KEGG" id="sbae:DSM104329_02973"/>
<accession>A0A9E6XY89</accession>
<sequence length="116" mass="11527">MRDPAHVLFDHACDLLAAAQGLRAAAPVDGIAPALAATLGCLEATLDALAAAVADLGEDAVRQLEDGPWAPGDAWPSAVAAERQFAGLVDILSAGEAMAGSLRERLGAAGAAARAS</sequence>
<protein>
    <submittedName>
        <fullName evidence="1">Uncharacterized protein</fullName>
    </submittedName>
</protein>
<organism evidence="1 2">
    <name type="scientific">Capillimicrobium parvum</name>
    <dbReference type="NCBI Taxonomy" id="2884022"/>
    <lineage>
        <taxon>Bacteria</taxon>
        <taxon>Bacillati</taxon>
        <taxon>Actinomycetota</taxon>
        <taxon>Thermoleophilia</taxon>
        <taxon>Solirubrobacterales</taxon>
        <taxon>Capillimicrobiaceae</taxon>
        <taxon>Capillimicrobium</taxon>
    </lineage>
</organism>
<dbReference type="Proteomes" id="UP001162834">
    <property type="component" value="Chromosome"/>
</dbReference>
<dbReference type="AlphaFoldDB" id="A0A9E6XY89"/>
<reference evidence="1" key="1">
    <citation type="journal article" date="2022" name="Int. J. Syst. Evol. Microbiol.">
        <title>Pseudomonas aegrilactucae sp. nov. and Pseudomonas morbosilactucae sp. nov., pathogens causing bacterial rot of lettuce in Japan.</title>
        <authorList>
            <person name="Sawada H."/>
            <person name="Fujikawa T."/>
            <person name="Satou M."/>
        </authorList>
    </citation>
    <scope>NUCLEOTIDE SEQUENCE</scope>
    <source>
        <strain evidence="1">0166_1</strain>
    </source>
</reference>
<proteinExistence type="predicted"/>
<evidence type="ECO:0000313" key="2">
    <source>
        <dbReference type="Proteomes" id="UP001162834"/>
    </source>
</evidence>
<dbReference type="EMBL" id="CP087164">
    <property type="protein sequence ID" value="UGS36566.1"/>
    <property type="molecule type" value="Genomic_DNA"/>
</dbReference>
<name>A0A9E6XY89_9ACTN</name>
<keyword evidence="2" id="KW-1185">Reference proteome</keyword>
<evidence type="ECO:0000313" key="1">
    <source>
        <dbReference type="EMBL" id="UGS36566.1"/>
    </source>
</evidence>